<proteinExistence type="predicted"/>
<sequence length="567" mass="62746">MTAAIVKTAKHNCKHCFTGATIVIGEECETYRPINERVPGEMKLFSEIVYVLFFSMVLGVITEDLQKPIELVTQSTDETARPEKEKQKASDVGTSILVANITGNFEKVNENLNEILRCCKDHCDDVERRANPVNIYDSKMNCKQLQEQLHPLKLPPPLPFPSNHPQMVQNGLPEIPPKVPSIAKKLVGPPAFVHILDYCSQEEDSVIQYLRALTTEAWAQVQFTHRTWPIQARFKISSLPQLAKALRAHRYASVGGRQNNGGLSRVLAFPGSGMDYQSGEHEHIRERRNSDIAELLELGQPIAIEVSENDTATLQELASLGFIDASTATDGGECGTLLNQQPQSERLPLLSGSSEPHIVKIPTALLSVDIDAAASANHVQSLYEQSQSAFESPSNYILPRTEMSLPISPSAWQGQHQMGQPFSARSNLAAFALPLPHQQPNMPITNALLNWPPNQPSQLHHAIGDNLPLVWPQYQPRHFSRPVQPNPPVSWTLGQQGYLTQPSPPEGSSTAGHSQLNLPWSQNQSNQPSLHRQPSSTQEYGKSILSNQQSRPLQRGDSDYQVSAAMK</sequence>
<dbReference type="Proteomes" id="UP000036681">
    <property type="component" value="Unplaced"/>
</dbReference>
<evidence type="ECO:0000313" key="3">
    <source>
        <dbReference type="WBParaSite" id="ALUE_0000745201-mRNA-1"/>
    </source>
</evidence>
<organism evidence="2 3">
    <name type="scientific">Ascaris lumbricoides</name>
    <name type="common">Giant roundworm</name>
    <dbReference type="NCBI Taxonomy" id="6252"/>
    <lineage>
        <taxon>Eukaryota</taxon>
        <taxon>Metazoa</taxon>
        <taxon>Ecdysozoa</taxon>
        <taxon>Nematoda</taxon>
        <taxon>Chromadorea</taxon>
        <taxon>Rhabditida</taxon>
        <taxon>Spirurina</taxon>
        <taxon>Ascaridomorpha</taxon>
        <taxon>Ascaridoidea</taxon>
        <taxon>Ascarididae</taxon>
        <taxon>Ascaris</taxon>
    </lineage>
</organism>
<dbReference type="WBParaSite" id="ALUE_0000745201-mRNA-1">
    <property type="protein sequence ID" value="ALUE_0000745201-mRNA-1"/>
    <property type="gene ID" value="ALUE_0000745201"/>
</dbReference>
<evidence type="ECO:0000256" key="1">
    <source>
        <dbReference type="SAM" id="MobiDB-lite"/>
    </source>
</evidence>
<name>A0A9J2PC11_ASCLU</name>
<evidence type="ECO:0000313" key="2">
    <source>
        <dbReference type="Proteomes" id="UP000036681"/>
    </source>
</evidence>
<feature type="compositionally biased region" description="Polar residues" evidence="1">
    <location>
        <begin position="492"/>
        <end position="552"/>
    </location>
</feature>
<dbReference type="AlphaFoldDB" id="A0A9J2PC11"/>
<protein>
    <submittedName>
        <fullName evidence="3">Uncharacterized protein</fullName>
    </submittedName>
</protein>
<reference evidence="3" key="1">
    <citation type="submission" date="2023-03" db="UniProtKB">
        <authorList>
            <consortium name="WormBaseParasite"/>
        </authorList>
    </citation>
    <scope>IDENTIFICATION</scope>
</reference>
<keyword evidence="2" id="KW-1185">Reference proteome</keyword>
<feature type="region of interest" description="Disordered" evidence="1">
    <location>
        <begin position="478"/>
        <end position="567"/>
    </location>
</feature>
<accession>A0A9J2PC11</accession>